<feature type="transmembrane region" description="Helical" evidence="7">
    <location>
        <begin position="116"/>
        <end position="141"/>
    </location>
</feature>
<evidence type="ECO:0000313" key="9">
    <source>
        <dbReference type="EMBL" id="EDO26784.1"/>
    </source>
</evidence>
<dbReference type="AlphaFoldDB" id="A7TB34"/>
<name>A7TB34_NEMVE</name>
<dbReference type="FunFam" id="3.40.50.2300:FF:000388">
    <property type="entry name" value="Vomeronasal 2, receptor 23"/>
    <property type="match status" value="1"/>
</dbReference>
<dbReference type="InterPro" id="IPR050726">
    <property type="entry name" value="mGluR"/>
</dbReference>
<dbReference type="PANTHER" id="PTHR24060">
    <property type="entry name" value="METABOTROPIC GLUTAMATE RECEPTOR"/>
    <property type="match status" value="1"/>
</dbReference>
<dbReference type="Pfam" id="PF01094">
    <property type="entry name" value="ANF_receptor"/>
    <property type="match status" value="1"/>
</dbReference>
<keyword evidence="10" id="KW-1185">Reference proteome</keyword>
<feature type="non-terminal residue" evidence="9">
    <location>
        <position position="1"/>
    </location>
</feature>
<evidence type="ECO:0000313" key="10">
    <source>
        <dbReference type="Proteomes" id="UP000001593"/>
    </source>
</evidence>
<evidence type="ECO:0000256" key="3">
    <source>
        <dbReference type="ARBA" id="ARBA00022989"/>
    </source>
</evidence>
<gene>
    <name evidence="9" type="ORF">NEMVEDRAFT_v1g6498</name>
</gene>
<dbReference type="InterPro" id="IPR001828">
    <property type="entry name" value="ANF_lig-bd_rcpt"/>
</dbReference>
<feature type="domain" description="Receptor ligand binding region" evidence="8">
    <location>
        <begin position="45"/>
        <end position="150"/>
    </location>
</feature>
<feature type="non-terminal residue" evidence="9">
    <location>
        <position position="151"/>
    </location>
</feature>
<evidence type="ECO:0000256" key="6">
    <source>
        <dbReference type="ARBA" id="ARBA00023180"/>
    </source>
</evidence>
<keyword evidence="2 7" id="KW-0812">Transmembrane</keyword>
<keyword evidence="6" id="KW-0325">Glycoprotein</keyword>
<keyword evidence="4 7" id="KW-0472">Membrane</keyword>
<comment type="subcellular location">
    <subcellularLocation>
        <location evidence="1">Membrane</location>
        <topology evidence="1">Multi-pass membrane protein</topology>
    </subcellularLocation>
</comment>
<reference evidence="9 10" key="1">
    <citation type="journal article" date="2007" name="Science">
        <title>Sea anemone genome reveals ancestral eumetazoan gene repertoire and genomic organization.</title>
        <authorList>
            <person name="Putnam N.H."/>
            <person name="Srivastava M."/>
            <person name="Hellsten U."/>
            <person name="Dirks B."/>
            <person name="Chapman J."/>
            <person name="Salamov A."/>
            <person name="Terry A."/>
            <person name="Shapiro H."/>
            <person name="Lindquist E."/>
            <person name="Kapitonov V.V."/>
            <person name="Jurka J."/>
            <person name="Genikhovich G."/>
            <person name="Grigoriev I.V."/>
            <person name="Lucas S.M."/>
            <person name="Steele R.E."/>
            <person name="Finnerty J.R."/>
            <person name="Technau U."/>
            <person name="Martindale M.Q."/>
            <person name="Rokhsar D.S."/>
        </authorList>
    </citation>
    <scope>NUCLEOTIDE SEQUENCE [LARGE SCALE GENOMIC DNA]</scope>
    <source>
        <strain evidence="10">CH2 X CH6</strain>
    </source>
</reference>
<keyword evidence="5" id="KW-0675">Receptor</keyword>
<evidence type="ECO:0000256" key="7">
    <source>
        <dbReference type="SAM" id="Phobius"/>
    </source>
</evidence>
<dbReference type="STRING" id="45351.A7TB34"/>
<evidence type="ECO:0000256" key="5">
    <source>
        <dbReference type="ARBA" id="ARBA00023170"/>
    </source>
</evidence>
<accession>A7TB34</accession>
<evidence type="ECO:0000259" key="8">
    <source>
        <dbReference type="Pfam" id="PF01094"/>
    </source>
</evidence>
<organism evidence="9 10">
    <name type="scientific">Nematostella vectensis</name>
    <name type="common">Starlet sea anemone</name>
    <dbReference type="NCBI Taxonomy" id="45351"/>
    <lineage>
        <taxon>Eukaryota</taxon>
        <taxon>Metazoa</taxon>
        <taxon>Cnidaria</taxon>
        <taxon>Anthozoa</taxon>
        <taxon>Hexacorallia</taxon>
        <taxon>Actiniaria</taxon>
        <taxon>Edwardsiidae</taxon>
        <taxon>Nematostella</taxon>
    </lineage>
</organism>
<dbReference type="OMA" id="RECCIDS"/>
<dbReference type="InterPro" id="IPR028082">
    <property type="entry name" value="Peripla_BP_I"/>
</dbReference>
<dbReference type="Proteomes" id="UP000001593">
    <property type="component" value="Unassembled WGS sequence"/>
</dbReference>
<sequence length="151" mass="15864">NSSIYRDGDLIIGGLIPVHFTSNSAQHPGAASCGGSLHPRGYIGAEAMLYAIETINNSSEILPYVTLGVDIKDSCGSVDYAIMECLNFDFIRTVFASEAASSERCSCCGRKSRHTVAIVGAAFSGVTMAIASLAGLFYIPVVSFASTSRLL</sequence>
<dbReference type="InParanoid" id="A7TB34"/>
<keyword evidence="3 7" id="KW-1133">Transmembrane helix</keyword>
<evidence type="ECO:0000256" key="4">
    <source>
        <dbReference type="ARBA" id="ARBA00023136"/>
    </source>
</evidence>
<evidence type="ECO:0000256" key="2">
    <source>
        <dbReference type="ARBA" id="ARBA00022692"/>
    </source>
</evidence>
<dbReference type="eggNOG" id="KOG1056">
    <property type="taxonomic scope" value="Eukaryota"/>
</dbReference>
<dbReference type="PRINTS" id="PR00248">
    <property type="entry name" value="GPCRMGR"/>
</dbReference>
<dbReference type="GO" id="GO:0016020">
    <property type="term" value="C:membrane"/>
    <property type="evidence" value="ECO:0007669"/>
    <property type="project" value="UniProtKB-SubCell"/>
</dbReference>
<evidence type="ECO:0000256" key="1">
    <source>
        <dbReference type="ARBA" id="ARBA00004141"/>
    </source>
</evidence>
<dbReference type="PhylomeDB" id="A7TB34"/>
<proteinExistence type="predicted"/>
<dbReference type="EMBL" id="DS474730">
    <property type="protein sequence ID" value="EDO26784.1"/>
    <property type="molecule type" value="Genomic_DNA"/>
</dbReference>
<dbReference type="HOGENOM" id="CLU_1736067_0_0_1"/>
<dbReference type="GO" id="GO:0004930">
    <property type="term" value="F:G protein-coupled receptor activity"/>
    <property type="evidence" value="ECO:0007669"/>
    <property type="project" value="InterPro"/>
</dbReference>
<protein>
    <recommendedName>
        <fullName evidence="8">Receptor ligand binding region domain-containing protein</fullName>
    </recommendedName>
</protein>
<dbReference type="Gene3D" id="3.40.50.2300">
    <property type="match status" value="1"/>
</dbReference>
<dbReference type="InterPro" id="IPR000337">
    <property type="entry name" value="GPCR_3"/>
</dbReference>
<dbReference type="SUPFAM" id="SSF53822">
    <property type="entry name" value="Periplasmic binding protein-like I"/>
    <property type="match status" value="1"/>
</dbReference>